<reference evidence="1" key="2">
    <citation type="submission" date="2020-09" db="EMBL/GenBank/DDBJ databases">
        <authorList>
            <person name="Sun Q."/>
            <person name="Kim S."/>
        </authorList>
    </citation>
    <scope>NUCLEOTIDE SEQUENCE</scope>
    <source>
        <strain evidence="1">KCTC 42249</strain>
    </source>
</reference>
<reference evidence="1" key="1">
    <citation type="journal article" date="2014" name="Int. J. Syst. Evol. Microbiol.">
        <title>Complete genome sequence of Corynebacterium casei LMG S-19264T (=DSM 44701T), isolated from a smear-ripened cheese.</title>
        <authorList>
            <consortium name="US DOE Joint Genome Institute (JGI-PGF)"/>
            <person name="Walter F."/>
            <person name="Albersmeier A."/>
            <person name="Kalinowski J."/>
            <person name="Ruckert C."/>
        </authorList>
    </citation>
    <scope>NUCLEOTIDE SEQUENCE</scope>
    <source>
        <strain evidence="1">KCTC 42249</strain>
    </source>
</reference>
<keyword evidence="2" id="KW-1185">Reference proteome</keyword>
<accession>A0A8J3DMF8</accession>
<evidence type="ECO:0000313" key="2">
    <source>
        <dbReference type="Proteomes" id="UP000630142"/>
    </source>
</evidence>
<name>A0A8J3DMF8_9HYPH</name>
<evidence type="ECO:0008006" key="3">
    <source>
        <dbReference type="Google" id="ProtNLM"/>
    </source>
</evidence>
<dbReference type="Proteomes" id="UP000630142">
    <property type="component" value="Unassembled WGS sequence"/>
</dbReference>
<sequence length="403" mass="44237">MPRRAVACVAAFALLLLVCLGALGRLLQAEPNAALGVDPLNVDARVEAITAALNQNPSDPTQLAGLDAETRAAIARDPVDARLRALLGEVELRSNEQALAETQFLAAHRISKTEKLALRRLITASLNKGQTAEAVRYIDLFVRRWRDQFPDAAAILAPLLQDPAAYAEMLTTLQANPPWRGALIRSLVTSDGGLPLANRLVLDLSTSKSPATPVELRTVLSALVRAGDYQGAHRLFLFTLSDQDWNRAGLVFNASFEPSGGTPVPFDWIYRNTAAAYLESSTVAPQDGMNVRFLDKPAREVELRQTLVLEPGRYRLKVDASGALLKAPKGLFWRLRCLKPGTEITRLDVAEGTYRNKENAVEFDVGDCPAQSLELRSGLTIDSWLYRYSGRVTFHNVSIERLQ</sequence>
<dbReference type="InterPro" id="IPR011990">
    <property type="entry name" value="TPR-like_helical_dom_sf"/>
</dbReference>
<protein>
    <recommendedName>
        <fullName evidence="3">Tetratricopeptide repeat protein</fullName>
    </recommendedName>
</protein>
<dbReference type="EMBL" id="BMZQ01000001">
    <property type="protein sequence ID" value="GHD05584.1"/>
    <property type="molecule type" value="Genomic_DNA"/>
</dbReference>
<gene>
    <name evidence="1" type="ORF">GCM10016234_01810</name>
</gene>
<proteinExistence type="predicted"/>
<dbReference type="AlphaFoldDB" id="A0A8J3DMF8"/>
<dbReference type="Gene3D" id="1.25.40.10">
    <property type="entry name" value="Tetratricopeptide repeat domain"/>
    <property type="match status" value="1"/>
</dbReference>
<organism evidence="1 2">
    <name type="scientific">Tianweitania populi</name>
    <dbReference type="NCBI Taxonomy" id="1607949"/>
    <lineage>
        <taxon>Bacteria</taxon>
        <taxon>Pseudomonadati</taxon>
        <taxon>Pseudomonadota</taxon>
        <taxon>Alphaproteobacteria</taxon>
        <taxon>Hyphomicrobiales</taxon>
        <taxon>Phyllobacteriaceae</taxon>
        <taxon>Tianweitania</taxon>
    </lineage>
</organism>
<evidence type="ECO:0000313" key="1">
    <source>
        <dbReference type="EMBL" id="GHD05584.1"/>
    </source>
</evidence>
<comment type="caution">
    <text evidence="1">The sequence shown here is derived from an EMBL/GenBank/DDBJ whole genome shotgun (WGS) entry which is preliminary data.</text>
</comment>